<feature type="domain" description="HAT C-terminal dimerisation" evidence="1">
    <location>
        <begin position="1"/>
        <end position="53"/>
    </location>
</feature>
<reference evidence="2 3" key="1">
    <citation type="submission" date="2020-07" db="EMBL/GenBank/DDBJ databases">
        <title>Comparative genomics of pyrophilous fungi reveals a link between fire events and developmental genes.</title>
        <authorList>
            <consortium name="DOE Joint Genome Institute"/>
            <person name="Steindorff A.S."/>
            <person name="Carver A."/>
            <person name="Calhoun S."/>
            <person name="Stillman K."/>
            <person name="Liu H."/>
            <person name="Lipzen A."/>
            <person name="Pangilinan J."/>
            <person name="Labutti K."/>
            <person name="Bruns T.D."/>
            <person name="Grigoriev I.V."/>
        </authorList>
    </citation>
    <scope>NUCLEOTIDE SEQUENCE [LARGE SCALE GENOMIC DNA]</scope>
    <source>
        <strain evidence="2 3">CBS 144469</strain>
    </source>
</reference>
<evidence type="ECO:0000313" key="2">
    <source>
        <dbReference type="EMBL" id="KAF6743968.1"/>
    </source>
</evidence>
<dbReference type="Pfam" id="PF05699">
    <property type="entry name" value="Dimer_Tnp_hAT"/>
    <property type="match status" value="1"/>
</dbReference>
<sequence length="72" mass="8359">FKTLYRVALDIMPSQASAVPSERVFSSAKETDTLRRSNISECMMEVLQVSKFNLKTERLDFNNRWIASEEEL</sequence>
<accession>A0A8H6HBK5</accession>
<dbReference type="GO" id="GO:0046983">
    <property type="term" value="F:protein dimerization activity"/>
    <property type="evidence" value="ECO:0007669"/>
    <property type="project" value="InterPro"/>
</dbReference>
<evidence type="ECO:0000259" key="1">
    <source>
        <dbReference type="Pfam" id="PF05699"/>
    </source>
</evidence>
<dbReference type="EMBL" id="JACGCI010000131">
    <property type="protein sequence ID" value="KAF6743968.1"/>
    <property type="molecule type" value="Genomic_DNA"/>
</dbReference>
<evidence type="ECO:0000313" key="3">
    <source>
        <dbReference type="Proteomes" id="UP000521943"/>
    </source>
</evidence>
<dbReference type="InterPro" id="IPR008906">
    <property type="entry name" value="HATC_C_dom"/>
</dbReference>
<protein>
    <recommendedName>
        <fullName evidence="1">HAT C-terminal dimerisation domain-containing protein</fullName>
    </recommendedName>
</protein>
<comment type="caution">
    <text evidence="2">The sequence shown here is derived from an EMBL/GenBank/DDBJ whole genome shotgun (WGS) entry which is preliminary data.</text>
</comment>
<dbReference type="InterPro" id="IPR012337">
    <property type="entry name" value="RNaseH-like_sf"/>
</dbReference>
<feature type="non-terminal residue" evidence="2">
    <location>
        <position position="72"/>
    </location>
</feature>
<dbReference type="AlphaFoldDB" id="A0A8H6HBK5"/>
<proteinExistence type="predicted"/>
<gene>
    <name evidence="2" type="ORF">DFP72DRAFT_768757</name>
</gene>
<name>A0A8H6HBK5_9AGAR</name>
<dbReference type="OrthoDB" id="3262464at2759"/>
<organism evidence="2 3">
    <name type="scientific">Ephemerocybe angulata</name>
    <dbReference type="NCBI Taxonomy" id="980116"/>
    <lineage>
        <taxon>Eukaryota</taxon>
        <taxon>Fungi</taxon>
        <taxon>Dikarya</taxon>
        <taxon>Basidiomycota</taxon>
        <taxon>Agaricomycotina</taxon>
        <taxon>Agaricomycetes</taxon>
        <taxon>Agaricomycetidae</taxon>
        <taxon>Agaricales</taxon>
        <taxon>Agaricineae</taxon>
        <taxon>Psathyrellaceae</taxon>
        <taxon>Ephemerocybe</taxon>
    </lineage>
</organism>
<dbReference type="Proteomes" id="UP000521943">
    <property type="component" value="Unassembled WGS sequence"/>
</dbReference>
<feature type="non-terminal residue" evidence="2">
    <location>
        <position position="1"/>
    </location>
</feature>
<keyword evidence="3" id="KW-1185">Reference proteome</keyword>
<dbReference type="SUPFAM" id="SSF53098">
    <property type="entry name" value="Ribonuclease H-like"/>
    <property type="match status" value="1"/>
</dbReference>